<keyword evidence="4 5" id="KW-0071">Autoinducer synthesis</keyword>
<keyword evidence="1 5" id="KW-0673">Quorum sensing</keyword>
<comment type="caution">
    <text evidence="7">The sequence shown here is derived from an EMBL/GenBank/DDBJ whole genome shotgun (WGS) entry which is preliminary data.</text>
</comment>
<dbReference type="EMBL" id="BSOG01000001">
    <property type="protein sequence ID" value="GLR12200.1"/>
    <property type="molecule type" value="Genomic_DNA"/>
</dbReference>
<dbReference type="Proteomes" id="UP001156706">
    <property type="component" value="Unassembled WGS sequence"/>
</dbReference>
<dbReference type="Pfam" id="PF00765">
    <property type="entry name" value="Autoind_synth"/>
    <property type="match status" value="1"/>
</dbReference>
<comment type="catalytic activity">
    <reaction evidence="6">
        <text>a fatty acyl-[ACP] + S-adenosyl-L-methionine = an N-acyl-L-homoserine lactone + S-methyl-5'-thioadenosine + holo-[ACP] + H(+)</text>
        <dbReference type="Rhea" id="RHEA:10096"/>
        <dbReference type="Rhea" id="RHEA-COMP:9685"/>
        <dbReference type="Rhea" id="RHEA-COMP:14125"/>
        <dbReference type="ChEBI" id="CHEBI:15378"/>
        <dbReference type="ChEBI" id="CHEBI:17509"/>
        <dbReference type="ChEBI" id="CHEBI:55474"/>
        <dbReference type="ChEBI" id="CHEBI:59789"/>
        <dbReference type="ChEBI" id="CHEBI:64479"/>
        <dbReference type="ChEBI" id="CHEBI:138651"/>
        <dbReference type="EC" id="2.3.1.184"/>
    </reaction>
</comment>
<dbReference type="InterPro" id="IPR001690">
    <property type="entry name" value="Autoind_synthase"/>
</dbReference>
<evidence type="ECO:0000313" key="7">
    <source>
        <dbReference type="EMBL" id="GLR12200.1"/>
    </source>
</evidence>
<dbReference type="Gene3D" id="3.40.630.30">
    <property type="match status" value="1"/>
</dbReference>
<evidence type="ECO:0000256" key="5">
    <source>
        <dbReference type="PROSITE-ProRule" id="PRU00533"/>
    </source>
</evidence>
<reference evidence="8" key="1">
    <citation type="journal article" date="2019" name="Int. J. Syst. Evol. Microbiol.">
        <title>The Global Catalogue of Microorganisms (GCM) 10K type strain sequencing project: providing services to taxonomists for standard genome sequencing and annotation.</title>
        <authorList>
            <consortium name="The Broad Institute Genomics Platform"/>
            <consortium name="The Broad Institute Genome Sequencing Center for Infectious Disease"/>
            <person name="Wu L."/>
            <person name="Ma J."/>
        </authorList>
    </citation>
    <scope>NUCLEOTIDE SEQUENCE [LARGE SCALE GENOMIC DNA]</scope>
    <source>
        <strain evidence="8">NBRC 110044</strain>
    </source>
</reference>
<dbReference type="PANTHER" id="PTHR39322">
    <property type="entry name" value="ACYL-HOMOSERINE-LACTONE SYNTHASE"/>
    <property type="match status" value="1"/>
</dbReference>
<evidence type="ECO:0000256" key="3">
    <source>
        <dbReference type="ARBA" id="ARBA00022691"/>
    </source>
</evidence>
<keyword evidence="3 6" id="KW-0949">S-adenosyl-L-methionine</keyword>
<evidence type="ECO:0000256" key="4">
    <source>
        <dbReference type="ARBA" id="ARBA00022929"/>
    </source>
</evidence>
<dbReference type="PANTHER" id="PTHR39322:SF1">
    <property type="entry name" value="ISOVALERYL-HOMOSERINE LACTONE SYNTHASE"/>
    <property type="match status" value="1"/>
</dbReference>
<comment type="similarity">
    <text evidence="5 6">Belongs to the autoinducer synthase family.</text>
</comment>
<proteinExistence type="inferred from homology"/>
<sequence length="208" mass="23075">MLQMVSGTREQLRVEVEVSLAQYRYRVFVEELGWPLKTEHGLERDAFDRDDTVYVVARNNEERVCGCGRLLPTTRPYLLSEVFPHLMGGIPLPHASDVWELSRFAISSPSNAGLSVADAWRNTCALMADIVRVAASHGAKRLIAFSVVGNERLLRRMGVDVHRAAAPQLLDGKPVLPFWIEINKQTTTALGITLPTGEMPAATEGRHS</sequence>
<name>A0ABQ5YB72_9NEIS</name>
<dbReference type="SUPFAM" id="SSF55729">
    <property type="entry name" value="Acyl-CoA N-acyltransferases (Nat)"/>
    <property type="match status" value="1"/>
</dbReference>
<dbReference type="PRINTS" id="PR01549">
    <property type="entry name" value="AUTOINDCRSYN"/>
</dbReference>
<evidence type="ECO:0000256" key="2">
    <source>
        <dbReference type="ARBA" id="ARBA00022679"/>
    </source>
</evidence>
<accession>A0ABQ5YB72</accession>
<dbReference type="InterPro" id="IPR016181">
    <property type="entry name" value="Acyl_CoA_acyltransferase"/>
</dbReference>
<evidence type="ECO:0000256" key="1">
    <source>
        <dbReference type="ARBA" id="ARBA00022654"/>
    </source>
</evidence>
<dbReference type="EC" id="2.3.1.184" evidence="6"/>
<keyword evidence="2 6" id="KW-0808">Transferase</keyword>
<protein>
    <recommendedName>
        <fullName evidence="6">Acyl-homoserine-lactone synthase</fullName>
        <ecNumber evidence="6">2.3.1.184</ecNumber>
    </recommendedName>
    <alternativeName>
        <fullName evidence="6">Autoinducer synthesis protein</fullName>
    </alternativeName>
</protein>
<evidence type="ECO:0000256" key="6">
    <source>
        <dbReference type="RuleBase" id="RU361135"/>
    </source>
</evidence>
<keyword evidence="8" id="KW-1185">Reference proteome</keyword>
<organism evidence="7 8">
    <name type="scientific">Chitinimonas prasina</name>
    <dbReference type="NCBI Taxonomy" id="1434937"/>
    <lineage>
        <taxon>Bacteria</taxon>
        <taxon>Pseudomonadati</taxon>
        <taxon>Pseudomonadota</taxon>
        <taxon>Betaproteobacteria</taxon>
        <taxon>Neisseriales</taxon>
        <taxon>Chitinibacteraceae</taxon>
        <taxon>Chitinimonas</taxon>
    </lineage>
</organism>
<evidence type="ECO:0000313" key="8">
    <source>
        <dbReference type="Proteomes" id="UP001156706"/>
    </source>
</evidence>
<gene>
    <name evidence="7" type="ORF">GCM10007907_09900</name>
</gene>
<dbReference type="PROSITE" id="PS51187">
    <property type="entry name" value="AUTOINDUCER_SYNTH_2"/>
    <property type="match status" value="1"/>
</dbReference>